<feature type="compositionally biased region" description="Polar residues" evidence="1">
    <location>
        <begin position="13"/>
        <end position="24"/>
    </location>
</feature>
<organism evidence="2 3">
    <name type="scientific">Candida albicans</name>
    <name type="common">Yeast</name>
    <dbReference type="NCBI Taxonomy" id="5476"/>
    <lineage>
        <taxon>Eukaryota</taxon>
        <taxon>Fungi</taxon>
        <taxon>Dikarya</taxon>
        <taxon>Ascomycota</taxon>
        <taxon>Saccharomycotina</taxon>
        <taxon>Pichiomycetes</taxon>
        <taxon>Debaryomycetaceae</taxon>
        <taxon>Candida/Lodderomyces clade</taxon>
        <taxon>Candida</taxon>
    </lineage>
</organism>
<evidence type="ECO:0000313" key="3">
    <source>
        <dbReference type="Proteomes" id="UP000536275"/>
    </source>
</evidence>
<reference evidence="2 3" key="1">
    <citation type="submission" date="2020-03" db="EMBL/GenBank/DDBJ databases">
        <title>FDA dAtabase for Regulatory Grade micrObial Sequences (FDA-ARGOS): Supporting development and validation of Infectious Disease Dx tests.</title>
        <authorList>
            <person name="Campos J."/>
            <person name="Goldberg B."/>
            <person name="Tallon L."/>
            <person name="Sadzewicz L."/>
            <person name="Vavikolanu K."/>
            <person name="Mehta A."/>
            <person name="Aluvathingal J."/>
            <person name="Nadendla S."/>
            <person name="Nandy P."/>
            <person name="Geyer C."/>
            <person name="Yan Y."/>
            <person name="Sichtig H."/>
        </authorList>
    </citation>
    <scope>NUCLEOTIDE SEQUENCE [LARGE SCALE GENOMIC DNA]</scope>
    <source>
        <strain evidence="2 3">FDAARGOS_656</strain>
    </source>
</reference>
<accession>A0A8H6BTJ0</accession>
<evidence type="ECO:0000256" key="1">
    <source>
        <dbReference type="SAM" id="MobiDB-lite"/>
    </source>
</evidence>
<protein>
    <submittedName>
        <fullName evidence="2">Uncharacterized protein</fullName>
    </submittedName>
</protein>
<name>A0A8H6BTJ0_CANAX</name>
<dbReference type="AlphaFoldDB" id="A0A8H6BTJ0"/>
<dbReference type="Proteomes" id="UP000536275">
    <property type="component" value="Unassembled WGS sequence"/>
</dbReference>
<comment type="caution">
    <text evidence="2">The sequence shown here is derived from an EMBL/GenBank/DDBJ whole genome shotgun (WGS) entry which is preliminary data.</text>
</comment>
<feature type="region of interest" description="Disordered" evidence="1">
    <location>
        <begin position="1"/>
        <end position="26"/>
    </location>
</feature>
<dbReference type="EMBL" id="JABWAD010000061">
    <property type="protein sequence ID" value="KAF6063388.1"/>
    <property type="molecule type" value="Genomic_DNA"/>
</dbReference>
<proteinExistence type="predicted"/>
<gene>
    <name evidence="2" type="ORF">FOB64_006364</name>
</gene>
<evidence type="ECO:0000313" key="2">
    <source>
        <dbReference type="EMBL" id="KAF6063388.1"/>
    </source>
</evidence>
<sequence length="89" mass="10418">MTSQAPLQEDTGQDLQSQEPSGSRYNEELVETIRELKEFIDDRFEGLVKSMNSLEERLHQFDVKLKAFMQKQEEYFEKITVESVSNGKK</sequence>